<dbReference type="Gene3D" id="3.10.180.10">
    <property type="entry name" value="2,3-Dihydroxybiphenyl 1,2-Dioxygenase, domain 1"/>
    <property type="match status" value="1"/>
</dbReference>
<reference evidence="4" key="1">
    <citation type="journal article" date="2019" name="Int. J. Syst. Evol. Microbiol.">
        <title>The Global Catalogue of Microorganisms (GCM) 10K type strain sequencing project: providing services to taxonomists for standard genome sequencing and annotation.</title>
        <authorList>
            <consortium name="The Broad Institute Genomics Platform"/>
            <consortium name="The Broad Institute Genome Sequencing Center for Infectious Disease"/>
            <person name="Wu L."/>
            <person name="Ma J."/>
        </authorList>
    </citation>
    <scope>NUCLEOTIDE SEQUENCE [LARGE SCALE GENOMIC DNA]</scope>
    <source>
        <strain evidence="4">JCM 16904</strain>
    </source>
</reference>
<comment type="caution">
    <text evidence="3">The sequence shown here is derived from an EMBL/GenBank/DDBJ whole genome shotgun (WGS) entry which is preliminary data.</text>
</comment>
<dbReference type="RefSeq" id="WP_344890173.1">
    <property type="nucleotide sequence ID" value="NZ_BAAAZP010000163.1"/>
</dbReference>
<keyword evidence="4" id="KW-1185">Reference proteome</keyword>
<dbReference type="InterPro" id="IPR037523">
    <property type="entry name" value="VOC_core"/>
</dbReference>
<keyword evidence="1" id="KW-0479">Metal-binding</keyword>
<evidence type="ECO:0000256" key="1">
    <source>
        <dbReference type="ARBA" id="ARBA00022723"/>
    </source>
</evidence>
<sequence>MIADVLHFSFTVSDIERSVRWYTEVLGLELVHRQRQDNAYTRMLVGIEGAVLEVAQLKIPGAAPAYSTHMLELIEYVQARGGSPESLPTNQVGVAHLALVVTDIHERHERMRAAGVAFRNPPVEITAGANKGGWACYLHDPDGCTIELLQFSSERAARLGLELS</sequence>
<dbReference type="InterPro" id="IPR051785">
    <property type="entry name" value="MMCE/EMCE_epimerase"/>
</dbReference>
<dbReference type="PANTHER" id="PTHR43048">
    <property type="entry name" value="METHYLMALONYL-COA EPIMERASE"/>
    <property type="match status" value="1"/>
</dbReference>
<dbReference type="InterPro" id="IPR004360">
    <property type="entry name" value="Glyas_Fos-R_dOase_dom"/>
</dbReference>
<gene>
    <name evidence="3" type="ORF">GCM10022224_078550</name>
</gene>
<evidence type="ECO:0000313" key="3">
    <source>
        <dbReference type="EMBL" id="GAA3700981.1"/>
    </source>
</evidence>
<dbReference type="PROSITE" id="PS51819">
    <property type="entry name" value="VOC"/>
    <property type="match status" value="1"/>
</dbReference>
<protein>
    <recommendedName>
        <fullName evidence="2">VOC domain-containing protein</fullName>
    </recommendedName>
</protein>
<accession>A0ABP7D524</accession>
<feature type="domain" description="VOC" evidence="2">
    <location>
        <begin position="4"/>
        <end position="151"/>
    </location>
</feature>
<dbReference type="PANTHER" id="PTHR43048:SF5">
    <property type="entry name" value="BLR5325 PROTEIN"/>
    <property type="match status" value="1"/>
</dbReference>
<dbReference type="SUPFAM" id="SSF54593">
    <property type="entry name" value="Glyoxalase/Bleomycin resistance protein/Dihydroxybiphenyl dioxygenase"/>
    <property type="match status" value="1"/>
</dbReference>
<dbReference type="EMBL" id="BAAAZP010000163">
    <property type="protein sequence ID" value="GAA3700981.1"/>
    <property type="molecule type" value="Genomic_DNA"/>
</dbReference>
<evidence type="ECO:0000313" key="4">
    <source>
        <dbReference type="Proteomes" id="UP001500902"/>
    </source>
</evidence>
<name>A0ABP7D524_9ACTN</name>
<proteinExistence type="predicted"/>
<dbReference type="InterPro" id="IPR029068">
    <property type="entry name" value="Glyas_Bleomycin-R_OHBP_Dase"/>
</dbReference>
<organism evidence="3 4">
    <name type="scientific">Nonomuraea antimicrobica</name>
    <dbReference type="NCBI Taxonomy" id="561173"/>
    <lineage>
        <taxon>Bacteria</taxon>
        <taxon>Bacillati</taxon>
        <taxon>Actinomycetota</taxon>
        <taxon>Actinomycetes</taxon>
        <taxon>Streptosporangiales</taxon>
        <taxon>Streptosporangiaceae</taxon>
        <taxon>Nonomuraea</taxon>
    </lineage>
</organism>
<dbReference type="Pfam" id="PF00903">
    <property type="entry name" value="Glyoxalase"/>
    <property type="match status" value="1"/>
</dbReference>
<dbReference type="Proteomes" id="UP001500902">
    <property type="component" value="Unassembled WGS sequence"/>
</dbReference>
<evidence type="ECO:0000259" key="2">
    <source>
        <dbReference type="PROSITE" id="PS51819"/>
    </source>
</evidence>